<dbReference type="AlphaFoldDB" id="A0A6U9D0Y9"/>
<keyword evidence="4 11" id="KW-1133">Transmembrane helix</keyword>
<keyword evidence="3 11" id="KW-0812">Transmembrane</keyword>
<evidence type="ECO:0000256" key="3">
    <source>
        <dbReference type="ARBA" id="ARBA00022692"/>
    </source>
</evidence>
<evidence type="ECO:0000256" key="12">
    <source>
        <dbReference type="SAM" id="SignalP"/>
    </source>
</evidence>
<feature type="transmembrane region" description="Helical" evidence="11">
    <location>
        <begin position="128"/>
        <end position="148"/>
    </location>
</feature>
<gene>
    <name evidence="13" type="ORF">BRAN1462_LOCUS26804</name>
</gene>
<accession>A0A6U9D0Y9</accession>
<dbReference type="Gene3D" id="1.20.1080.10">
    <property type="entry name" value="Glycerol uptake facilitator protein"/>
    <property type="match status" value="1"/>
</dbReference>
<comment type="catalytic activity">
    <reaction evidence="6">
        <text>(S)-lactate(in) + H(+)(in) = (S)-lactate(out) + H(+)(out)</text>
        <dbReference type="Rhea" id="RHEA:29415"/>
        <dbReference type="ChEBI" id="CHEBI:15378"/>
        <dbReference type="ChEBI" id="CHEBI:16651"/>
    </reaction>
</comment>
<dbReference type="GO" id="GO:0005886">
    <property type="term" value="C:plasma membrane"/>
    <property type="evidence" value="ECO:0007669"/>
    <property type="project" value="UniProtKB-SubCell"/>
</dbReference>
<feature type="transmembrane region" description="Helical" evidence="11">
    <location>
        <begin position="81"/>
        <end position="108"/>
    </location>
</feature>
<dbReference type="InterPro" id="IPR024002">
    <property type="entry name" value="For/NO2_transpt_CS"/>
</dbReference>
<comment type="catalytic activity">
    <reaction evidence="7">
        <text>pyruvate(out) + H(+)(out) = pyruvate(in) + H(+)(in)</text>
        <dbReference type="Rhea" id="RHEA:64720"/>
        <dbReference type="ChEBI" id="CHEBI:15361"/>
        <dbReference type="ChEBI" id="CHEBI:15378"/>
    </reaction>
</comment>
<evidence type="ECO:0000256" key="6">
    <source>
        <dbReference type="ARBA" id="ARBA00034245"/>
    </source>
</evidence>
<dbReference type="EMBL" id="HBGW01042403">
    <property type="protein sequence ID" value="CAD9567573.1"/>
    <property type="molecule type" value="Transcribed_RNA"/>
</dbReference>
<evidence type="ECO:0000256" key="11">
    <source>
        <dbReference type="SAM" id="Phobius"/>
    </source>
</evidence>
<dbReference type="Pfam" id="PF01226">
    <property type="entry name" value="Form_Nir_trans"/>
    <property type="match status" value="1"/>
</dbReference>
<organism evidence="13">
    <name type="scientific">Zooxanthella nutricula</name>
    <dbReference type="NCBI Taxonomy" id="1333877"/>
    <lineage>
        <taxon>Eukaryota</taxon>
        <taxon>Sar</taxon>
        <taxon>Alveolata</taxon>
        <taxon>Dinophyceae</taxon>
        <taxon>Peridiniales</taxon>
        <taxon>Peridiniales incertae sedis</taxon>
        <taxon>Zooxanthella</taxon>
    </lineage>
</organism>
<evidence type="ECO:0000256" key="5">
    <source>
        <dbReference type="ARBA" id="ARBA00023136"/>
    </source>
</evidence>
<dbReference type="PANTHER" id="PTHR30520:SF6">
    <property type="entry name" value="FORMATE_NITRATE FAMILY TRANSPORTER (EUROFUNG)"/>
    <property type="match status" value="1"/>
</dbReference>
<evidence type="ECO:0000256" key="10">
    <source>
        <dbReference type="ARBA" id="ARBA00049660"/>
    </source>
</evidence>
<comment type="catalytic activity">
    <reaction evidence="9">
        <text>acetate(out) + H(+)(out) = acetate(in) + H(+)(in)</text>
        <dbReference type="Rhea" id="RHEA:71803"/>
        <dbReference type="ChEBI" id="CHEBI:15378"/>
        <dbReference type="ChEBI" id="CHEBI:30089"/>
    </reaction>
</comment>
<dbReference type="InterPro" id="IPR023271">
    <property type="entry name" value="Aquaporin-like"/>
</dbReference>
<comment type="similarity">
    <text evidence="10">Belongs to the FNT transporter (TC 1.A.16) family.</text>
</comment>
<evidence type="ECO:0000256" key="1">
    <source>
        <dbReference type="ARBA" id="ARBA00004651"/>
    </source>
</evidence>
<keyword evidence="12" id="KW-0732">Signal</keyword>
<name>A0A6U9D0Y9_9DINO</name>
<feature type="transmembrane region" description="Helical" evidence="11">
    <location>
        <begin position="244"/>
        <end position="266"/>
    </location>
</feature>
<sequence length="366" mass="37876">MTMAALPAAVAAVALTPPQVFAQACQVASKKASLSAAATMILGFSAGALIGVGALLMTAVGACSPGLAKSDFGLDMFLKGAVGLPAGLTLVVLTGAELFTSNIFVMLAGVLQGTVKARALARNWVLSYFGNFVGSVFLARLSLSAHTLSLEQQVNAAKAIAHLKVSLPFGVALTKGVLCNWLVCLAVWGALASPTISGKVLAIFWPIATFVALGFEHCVANMYLIPQGMLAGADISVSQFLGNILPVTLGNIIGAAVFVAGVHWMAFGTAVTAEADEESDTYQDSCEEAFEDVPAGKRRTRGVALEGAGFPGGPPPRFEEGLAENRAAMWQQLSPPCPPPHGMAPPLYHPQPQRNAMPGYFHSGLA</sequence>
<feature type="transmembrane region" description="Helical" evidence="11">
    <location>
        <begin position="169"/>
        <end position="191"/>
    </location>
</feature>
<comment type="subunit">
    <text evidence="2">Homopentamer.</text>
</comment>
<evidence type="ECO:0000256" key="7">
    <source>
        <dbReference type="ARBA" id="ARBA00047693"/>
    </source>
</evidence>
<dbReference type="PROSITE" id="PS01006">
    <property type="entry name" value="FORMATE_NITRITE_TP_2"/>
    <property type="match status" value="1"/>
</dbReference>
<keyword evidence="5 11" id="KW-0472">Membrane</keyword>
<evidence type="ECO:0000256" key="8">
    <source>
        <dbReference type="ARBA" id="ARBA00049016"/>
    </source>
</evidence>
<proteinExistence type="inferred from homology"/>
<dbReference type="GO" id="GO:0015499">
    <property type="term" value="F:formate transmembrane transporter activity"/>
    <property type="evidence" value="ECO:0007669"/>
    <property type="project" value="TreeGrafter"/>
</dbReference>
<feature type="transmembrane region" description="Helical" evidence="11">
    <location>
        <begin position="32"/>
        <end position="60"/>
    </location>
</feature>
<reference evidence="13" key="1">
    <citation type="submission" date="2021-01" db="EMBL/GenBank/DDBJ databases">
        <authorList>
            <person name="Corre E."/>
            <person name="Pelletier E."/>
            <person name="Niang G."/>
            <person name="Scheremetjew M."/>
            <person name="Finn R."/>
            <person name="Kale V."/>
            <person name="Holt S."/>
            <person name="Cochrane G."/>
            <person name="Meng A."/>
            <person name="Brown T."/>
            <person name="Cohen L."/>
        </authorList>
    </citation>
    <scope>NUCLEOTIDE SEQUENCE</scope>
    <source>
        <strain evidence="13">RCC3387</strain>
    </source>
</reference>
<evidence type="ECO:0000256" key="9">
    <source>
        <dbReference type="ARBA" id="ARBA00049088"/>
    </source>
</evidence>
<feature type="signal peptide" evidence="12">
    <location>
        <begin position="1"/>
        <end position="22"/>
    </location>
</feature>
<dbReference type="PANTHER" id="PTHR30520">
    <property type="entry name" value="FORMATE TRANSPORTER-RELATED"/>
    <property type="match status" value="1"/>
</dbReference>
<dbReference type="PROSITE" id="PS01005">
    <property type="entry name" value="FORMATE_NITRITE_TP_1"/>
    <property type="match status" value="1"/>
</dbReference>
<evidence type="ECO:0000313" key="13">
    <source>
        <dbReference type="EMBL" id="CAD9567573.1"/>
    </source>
</evidence>
<comment type="catalytic activity">
    <reaction evidence="8">
        <text>formate(in) + H(+)(in) = formate(out) + H(+)(out)</text>
        <dbReference type="Rhea" id="RHEA:80887"/>
        <dbReference type="ChEBI" id="CHEBI:15378"/>
        <dbReference type="ChEBI" id="CHEBI:15740"/>
    </reaction>
</comment>
<dbReference type="InterPro" id="IPR000292">
    <property type="entry name" value="For/NO2_transpt"/>
</dbReference>
<feature type="transmembrane region" description="Helical" evidence="11">
    <location>
        <begin position="203"/>
        <end position="224"/>
    </location>
</feature>
<evidence type="ECO:0000256" key="4">
    <source>
        <dbReference type="ARBA" id="ARBA00022989"/>
    </source>
</evidence>
<evidence type="ECO:0000256" key="2">
    <source>
        <dbReference type="ARBA" id="ARBA00011255"/>
    </source>
</evidence>
<protein>
    <recommendedName>
        <fullName evidence="14">Formate/nitrite transporter</fullName>
    </recommendedName>
</protein>
<feature type="chain" id="PRO_5030160606" description="Formate/nitrite transporter" evidence="12">
    <location>
        <begin position="23"/>
        <end position="366"/>
    </location>
</feature>
<comment type="subcellular location">
    <subcellularLocation>
        <location evidence="1">Cell membrane</location>
        <topology evidence="1">Multi-pass membrane protein</topology>
    </subcellularLocation>
</comment>
<evidence type="ECO:0008006" key="14">
    <source>
        <dbReference type="Google" id="ProtNLM"/>
    </source>
</evidence>